<accession>A0AAV7VBF9</accession>
<proteinExistence type="predicted"/>
<sequence>MSDRLDKHAECLDQVERIVSEAEEEHNTLTTVQKKVAQNEVMHMGNYAVATVYGEGDRAGSTLATLLCPNRENNVILEIQDDTGRVWIDAKSVTRKFCDYYMDLYKSCLDFDEAAVTDYLTHLAVSWLTA</sequence>
<organism evidence="2 3">
    <name type="scientific">Pleurodeles waltl</name>
    <name type="common">Iberian ribbed newt</name>
    <dbReference type="NCBI Taxonomy" id="8319"/>
    <lineage>
        <taxon>Eukaryota</taxon>
        <taxon>Metazoa</taxon>
        <taxon>Chordata</taxon>
        <taxon>Craniata</taxon>
        <taxon>Vertebrata</taxon>
        <taxon>Euteleostomi</taxon>
        <taxon>Amphibia</taxon>
        <taxon>Batrachia</taxon>
        <taxon>Caudata</taxon>
        <taxon>Salamandroidea</taxon>
        <taxon>Salamandridae</taxon>
        <taxon>Pleurodelinae</taxon>
        <taxon>Pleurodeles</taxon>
    </lineage>
</organism>
<evidence type="ECO:0000313" key="3">
    <source>
        <dbReference type="Proteomes" id="UP001066276"/>
    </source>
</evidence>
<gene>
    <name evidence="2" type="ORF">NDU88_001884</name>
</gene>
<dbReference type="Proteomes" id="UP001066276">
    <property type="component" value="Chromosome 2_1"/>
</dbReference>
<feature type="coiled-coil region" evidence="1">
    <location>
        <begin position="5"/>
        <end position="32"/>
    </location>
</feature>
<keyword evidence="3" id="KW-1185">Reference proteome</keyword>
<dbReference type="AlphaFoldDB" id="A0AAV7VBF9"/>
<keyword evidence="1" id="KW-0175">Coiled coil</keyword>
<comment type="caution">
    <text evidence="2">The sequence shown here is derived from an EMBL/GenBank/DDBJ whole genome shotgun (WGS) entry which is preliminary data.</text>
</comment>
<evidence type="ECO:0000313" key="2">
    <source>
        <dbReference type="EMBL" id="KAJ1198040.1"/>
    </source>
</evidence>
<name>A0AAV7VBF9_PLEWA</name>
<protein>
    <submittedName>
        <fullName evidence="2">Uncharacterized protein</fullName>
    </submittedName>
</protein>
<dbReference type="EMBL" id="JANPWB010000003">
    <property type="protein sequence ID" value="KAJ1198040.1"/>
    <property type="molecule type" value="Genomic_DNA"/>
</dbReference>
<evidence type="ECO:0000256" key="1">
    <source>
        <dbReference type="SAM" id="Coils"/>
    </source>
</evidence>
<reference evidence="2" key="1">
    <citation type="journal article" date="2022" name="bioRxiv">
        <title>Sequencing and chromosome-scale assembly of the giantPleurodeles waltlgenome.</title>
        <authorList>
            <person name="Brown T."/>
            <person name="Elewa A."/>
            <person name="Iarovenko S."/>
            <person name="Subramanian E."/>
            <person name="Araus A.J."/>
            <person name="Petzold A."/>
            <person name="Susuki M."/>
            <person name="Suzuki K.-i.T."/>
            <person name="Hayashi T."/>
            <person name="Toyoda A."/>
            <person name="Oliveira C."/>
            <person name="Osipova E."/>
            <person name="Leigh N.D."/>
            <person name="Simon A."/>
            <person name="Yun M.H."/>
        </authorList>
    </citation>
    <scope>NUCLEOTIDE SEQUENCE</scope>
    <source>
        <strain evidence="2">20211129_DDA</strain>
        <tissue evidence="2">Liver</tissue>
    </source>
</reference>